<dbReference type="Gene3D" id="3.40.50.11350">
    <property type="match status" value="1"/>
</dbReference>
<dbReference type="PANTHER" id="PTHR36050:SF1">
    <property type="entry name" value="O-FUCOSYLTRANSFERASE 30"/>
    <property type="match status" value="1"/>
</dbReference>
<proteinExistence type="predicted"/>
<organism evidence="1 2">
    <name type="scientific">Chenopodium quinoa</name>
    <name type="common">Quinoa</name>
    <dbReference type="NCBI Taxonomy" id="63459"/>
    <lineage>
        <taxon>Eukaryota</taxon>
        <taxon>Viridiplantae</taxon>
        <taxon>Streptophyta</taxon>
        <taxon>Embryophyta</taxon>
        <taxon>Tracheophyta</taxon>
        <taxon>Spermatophyta</taxon>
        <taxon>Magnoliopsida</taxon>
        <taxon>eudicotyledons</taxon>
        <taxon>Gunneridae</taxon>
        <taxon>Pentapetalae</taxon>
        <taxon>Caryophyllales</taxon>
        <taxon>Chenopodiaceae</taxon>
        <taxon>Chenopodioideae</taxon>
        <taxon>Atripliceae</taxon>
        <taxon>Chenopodium</taxon>
    </lineage>
</organism>
<dbReference type="AlphaFoldDB" id="A0A803M2G4"/>
<accession>A0A803M2G4</accession>
<reference evidence="1" key="1">
    <citation type="journal article" date="2017" name="Nature">
        <title>The genome of Chenopodium quinoa.</title>
        <authorList>
            <person name="Jarvis D.E."/>
            <person name="Ho Y.S."/>
            <person name="Lightfoot D.J."/>
            <person name="Schmoeckel S.M."/>
            <person name="Li B."/>
            <person name="Borm T.J.A."/>
            <person name="Ohyanagi H."/>
            <person name="Mineta K."/>
            <person name="Michell C.T."/>
            <person name="Saber N."/>
            <person name="Kharbatia N.M."/>
            <person name="Rupper R.R."/>
            <person name="Sharp A.R."/>
            <person name="Dally N."/>
            <person name="Boughton B.A."/>
            <person name="Woo Y.H."/>
            <person name="Gao G."/>
            <person name="Schijlen E.G.W.M."/>
            <person name="Guo X."/>
            <person name="Momin A.A."/>
            <person name="Negrao S."/>
            <person name="Al-Babili S."/>
            <person name="Gehring C."/>
            <person name="Roessner U."/>
            <person name="Jung C."/>
            <person name="Murphy K."/>
            <person name="Arold S.T."/>
            <person name="Gojobori T."/>
            <person name="van der Linden C.G."/>
            <person name="van Loo E.N."/>
            <person name="Jellen E.N."/>
            <person name="Maughan P.J."/>
            <person name="Tester M."/>
        </authorList>
    </citation>
    <scope>NUCLEOTIDE SEQUENCE [LARGE SCALE GENOMIC DNA]</scope>
    <source>
        <strain evidence="1">cv. PI 614886</strain>
    </source>
</reference>
<evidence type="ECO:0008006" key="3">
    <source>
        <dbReference type="Google" id="ProtNLM"/>
    </source>
</evidence>
<reference evidence="1" key="2">
    <citation type="submission" date="2021-03" db="UniProtKB">
        <authorList>
            <consortium name="EnsemblPlants"/>
        </authorList>
    </citation>
    <scope>IDENTIFICATION</scope>
</reference>
<dbReference type="Gramene" id="AUR62022412-RA">
    <property type="protein sequence ID" value="AUR62022412-RA:cds"/>
    <property type="gene ID" value="AUR62022412"/>
</dbReference>
<dbReference type="OMA" id="ANTRKDC"/>
<keyword evidence="2" id="KW-1185">Reference proteome</keyword>
<dbReference type="EnsemblPlants" id="AUR62022412-RA">
    <property type="protein sequence ID" value="AUR62022412-RA:cds"/>
    <property type="gene ID" value="AUR62022412"/>
</dbReference>
<sequence>MAAILNRTLIVPPVLDHHAVVLGSCPKFRVLEPKELRVEVWDHVIDLIKGGRYVSMAEIIDLSSVSTVVKTIDFRHFISMWCGVGLDSLCSDDPNVQTSLMSDLKKCGSFLSGYHGNVDTCLHAIDVDCRTTVWTYQENDSDGGLDSFQPDEQLKIKKKISYVRHRRDVYKSLGPGSEVYSSTVLAFGSLFSAPYRGSQLYIDIKESPRDHKIQSLLGMIDFMPFAPEIINAGKEFVQKNIRKPFLCAQLRLLDGQFKNHWKGTFSVLKQKVEALKQKGSLPIHIFVMTDLPRSNWSSCYLGDLASNANSFKLHVLSDEEVVVKRTASKIAAAFDSTKVSHCSRRPLDVLLYVEETVCSCASLGFVGTAGSTIAENIEMMRKNSVCLNSDEIAV</sequence>
<dbReference type="Proteomes" id="UP000596660">
    <property type="component" value="Unplaced"/>
</dbReference>
<dbReference type="PANTHER" id="PTHR36050">
    <property type="entry name" value="O-FUCOSYLTRANSFERASE 30"/>
    <property type="match status" value="1"/>
</dbReference>
<protein>
    <recommendedName>
        <fullName evidence="3">O-fucosyltransferase family protein</fullName>
    </recommendedName>
</protein>
<evidence type="ECO:0000313" key="1">
    <source>
        <dbReference type="EnsemblPlants" id="AUR62022412-RA:cds"/>
    </source>
</evidence>
<name>A0A803M2G4_CHEQI</name>
<evidence type="ECO:0000313" key="2">
    <source>
        <dbReference type="Proteomes" id="UP000596660"/>
    </source>
</evidence>